<gene>
    <name evidence="13" type="ORF">IWQ62_003161</name>
</gene>
<sequence length="176" mass="20391">MSSQPSPTNVLDFLHIVERLKKTKRTGWVHNDVRQPESIADHMYRMSIMAMLIDDPQLKRDHCIKMCLVHDLAESIVGDITPYQGISNQEKHLKEAQAMERLCELVKGSAASEEMMALWQEYEACETAEARLVKDLDKFEMIVQALEYEQNKFKHPQVQQWVKALYARRAAPTPNH</sequence>
<dbReference type="Pfam" id="PF13023">
    <property type="entry name" value="HD_3"/>
    <property type="match status" value="1"/>
</dbReference>
<evidence type="ECO:0000256" key="11">
    <source>
        <dbReference type="ARBA" id="ARBA00022842"/>
    </source>
</evidence>
<dbReference type="PANTHER" id="PTHR11845:SF13">
    <property type="entry name" value="5'-DEOXYNUCLEOTIDASE HDDC2"/>
    <property type="match status" value="1"/>
</dbReference>
<accession>A0A9W8ASC2</accession>
<dbReference type="InterPro" id="IPR003607">
    <property type="entry name" value="HD/PDEase_dom"/>
</dbReference>
<evidence type="ECO:0000256" key="10">
    <source>
        <dbReference type="ARBA" id="ARBA00022801"/>
    </source>
</evidence>
<comment type="catalytic activity">
    <reaction evidence="1">
        <text>a 2'-deoxyribonucleoside 5'-phosphate + H2O = a 2'-deoxyribonucleoside + phosphate</text>
        <dbReference type="Rhea" id="RHEA:36167"/>
        <dbReference type="ChEBI" id="CHEBI:15377"/>
        <dbReference type="ChEBI" id="CHEBI:18274"/>
        <dbReference type="ChEBI" id="CHEBI:43474"/>
        <dbReference type="ChEBI" id="CHEBI:65317"/>
        <dbReference type="EC" id="3.1.3.89"/>
    </reaction>
</comment>
<comment type="function">
    <text evidence="5">Catalyzes the dephosphorylation of the nucleoside 5'-monophosphates deoxyadenosine monophosphate (dAMP), deoxycytidine monophosphate (dCMP), deoxyguanosine monophosphate (dGMP) and deoxythymidine monophosphate (dTMP).</text>
</comment>
<keyword evidence="9" id="KW-0479">Metal-binding</keyword>
<comment type="cofactor">
    <cofactor evidence="4">
        <name>Mg(2+)</name>
        <dbReference type="ChEBI" id="CHEBI:18420"/>
    </cofactor>
</comment>
<organism evidence="13 14">
    <name type="scientific">Dispira parvispora</name>
    <dbReference type="NCBI Taxonomy" id="1520584"/>
    <lineage>
        <taxon>Eukaryota</taxon>
        <taxon>Fungi</taxon>
        <taxon>Fungi incertae sedis</taxon>
        <taxon>Zoopagomycota</taxon>
        <taxon>Kickxellomycotina</taxon>
        <taxon>Dimargaritomycetes</taxon>
        <taxon>Dimargaritales</taxon>
        <taxon>Dimargaritaceae</taxon>
        <taxon>Dispira</taxon>
    </lineage>
</organism>
<evidence type="ECO:0000313" key="13">
    <source>
        <dbReference type="EMBL" id="KAJ1963612.1"/>
    </source>
</evidence>
<evidence type="ECO:0000256" key="1">
    <source>
        <dbReference type="ARBA" id="ARBA00001638"/>
    </source>
</evidence>
<dbReference type="EC" id="3.1.3.89" evidence="8"/>
<reference evidence="13" key="1">
    <citation type="submission" date="2022-07" db="EMBL/GenBank/DDBJ databases">
        <title>Phylogenomic reconstructions and comparative analyses of Kickxellomycotina fungi.</title>
        <authorList>
            <person name="Reynolds N.K."/>
            <person name="Stajich J.E."/>
            <person name="Barry K."/>
            <person name="Grigoriev I.V."/>
            <person name="Crous P."/>
            <person name="Smith M.E."/>
        </authorList>
    </citation>
    <scope>NUCLEOTIDE SEQUENCE</scope>
    <source>
        <strain evidence="13">RSA 1196</strain>
    </source>
</reference>
<keyword evidence="10" id="KW-0378">Hydrolase</keyword>
<evidence type="ECO:0000256" key="2">
    <source>
        <dbReference type="ARBA" id="ARBA00001936"/>
    </source>
</evidence>
<keyword evidence="11" id="KW-0460">Magnesium</keyword>
<evidence type="ECO:0000313" key="14">
    <source>
        <dbReference type="Proteomes" id="UP001150925"/>
    </source>
</evidence>
<comment type="cofactor">
    <cofactor evidence="2">
        <name>Mn(2+)</name>
        <dbReference type="ChEBI" id="CHEBI:29035"/>
    </cofactor>
</comment>
<dbReference type="SMART" id="SM00471">
    <property type="entry name" value="HDc"/>
    <property type="match status" value="1"/>
</dbReference>
<evidence type="ECO:0000256" key="4">
    <source>
        <dbReference type="ARBA" id="ARBA00001946"/>
    </source>
</evidence>
<evidence type="ECO:0000256" key="5">
    <source>
        <dbReference type="ARBA" id="ARBA00004074"/>
    </source>
</evidence>
<dbReference type="GO" id="GO:0046872">
    <property type="term" value="F:metal ion binding"/>
    <property type="evidence" value="ECO:0007669"/>
    <property type="project" value="UniProtKB-KW"/>
</dbReference>
<dbReference type="SUPFAM" id="SSF109604">
    <property type="entry name" value="HD-domain/PDEase-like"/>
    <property type="match status" value="1"/>
</dbReference>
<evidence type="ECO:0000256" key="9">
    <source>
        <dbReference type="ARBA" id="ARBA00022723"/>
    </source>
</evidence>
<protein>
    <recommendedName>
        <fullName evidence="8">5'-deoxynucleotidase</fullName>
        <ecNumber evidence="8">3.1.3.89</ecNumber>
    </recommendedName>
</protein>
<evidence type="ECO:0000256" key="3">
    <source>
        <dbReference type="ARBA" id="ARBA00001941"/>
    </source>
</evidence>
<evidence type="ECO:0000259" key="12">
    <source>
        <dbReference type="SMART" id="SM00471"/>
    </source>
</evidence>
<dbReference type="GO" id="GO:0002953">
    <property type="term" value="F:5'-deoxynucleotidase activity"/>
    <property type="evidence" value="ECO:0007669"/>
    <property type="project" value="UniProtKB-EC"/>
</dbReference>
<dbReference type="Proteomes" id="UP001150925">
    <property type="component" value="Unassembled WGS sequence"/>
</dbReference>
<evidence type="ECO:0000256" key="8">
    <source>
        <dbReference type="ARBA" id="ARBA00012964"/>
    </source>
</evidence>
<proteinExistence type="inferred from homology"/>
<dbReference type="FunFam" id="1.10.3210.10:FF:000011">
    <property type="entry name" value="HD domain-containing protein 2"/>
    <property type="match status" value="1"/>
</dbReference>
<comment type="cofactor">
    <cofactor evidence="3">
        <name>Co(2+)</name>
        <dbReference type="ChEBI" id="CHEBI:48828"/>
    </cofactor>
</comment>
<feature type="domain" description="HD/PDEase" evidence="12">
    <location>
        <begin position="35"/>
        <end position="151"/>
    </location>
</feature>
<dbReference type="PANTHER" id="PTHR11845">
    <property type="entry name" value="5'-DEOXYNUCLEOTIDASE HDDC2"/>
    <property type="match status" value="1"/>
</dbReference>
<evidence type="ECO:0000256" key="7">
    <source>
        <dbReference type="ARBA" id="ARBA00011738"/>
    </source>
</evidence>
<dbReference type="InterPro" id="IPR039356">
    <property type="entry name" value="YfbR/HDDC2"/>
</dbReference>
<dbReference type="GO" id="GO:0005737">
    <property type="term" value="C:cytoplasm"/>
    <property type="evidence" value="ECO:0007669"/>
    <property type="project" value="TreeGrafter"/>
</dbReference>
<comment type="similarity">
    <text evidence="6">Belongs to the HDDC2 family.</text>
</comment>
<keyword evidence="14" id="KW-1185">Reference proteome</keyword>
<comment type="subunit">
    <text evidence="7">Homodimer.</text>
</comment>
<dbReference type="AlphaFoldDB" id="A0A9W8ASC2"/>
<dbReference type="EMBL" id="JANBPY010000802">
    <property type="protein sequence ID" value="KAJ1963612.1"/>
    <property type="molecule type" value="Genomic_DNA"/>
</dbReference>
<dbReference type="Gene3D" id="1.10.3210.10">
    <property type="entry name" value="Hypothetical protein af1432"/>
    <property type="match status" value="1"/>
</dbReference>
<dbReference type="InterPro" id="IPR006674">
    <property type="entry name" value="HD_domain"/>
</dbReference>
<evidence type="ECO:0000256" key="6">
    <source>
        <dbReference type="ARBA" id="ARBA00009999"/>
    </source>
</evidence>
<comment type="caution">
    <text evidence="13">The sequence shown here is derived from an EMBL/GenBank/DDBJ whole genome shotgun (WGS) entry which is preliminary data.</text>
</comment>
<name>A0A9W8ASC2_9FUNG</name>
<dbReference type="OrthoDB" id="10254258at2759"/>
<dbReference type="GO" id="GO:0009159">
    <property type="term" value="P:deoxyribonucleoside monophosphate catabolic process"/>
    <property type="evidence" value="ECO:0007669"/>
    <property type="project" value="UniProtKB-ARBA"/>
</dbReference>